<protein>
    <recommendedName>
        <fullName evidence="3">SRPBCC domain-containing protein</fullName>
    </recommendedName>
</protein>
<reference evidence="1" key="1">
    <citation type="submission" date="2020-11" db="EMBL/GenBank/DDBJ databases">
        <title>Chlorella ohadii genome sequencing and assembly.</title>
        <authorList>
            <person name="Murik O."/>
            <person name="Treves H."/>
            <person name="Kedem I."/>
            <person name="Shotland Y."/>
            <person name="Kaplan A."/>
        </authorList>
    </citation>
    <scope>NUCLEOTIDE SEQUENCE</scope>
    <source>
        <strain evidence="1">1</strain>
    </source>
</reference>
<dbReference type="AlphaFoldDB" id="A0AAD5DIQ7"/>
<gene>
    <name evidence="1" type="ORF">COHA_009081</name>
</gene>
<evidence type="ECO:0000313" key="2">
    <source>
        <dbReference type="Proteomes" id="UP001205105"/>
    </source>
</evidence>
<dbReference type="Pfam" id="PF10604">
    <property type="entry name" value="Polyketide_cyc2"/>
    <property type="match status" value="1"/>
</dbReference>
<organism evidence="1 2">
    <name type="scientific">Chlorella ohadii</name>
    <dbReference type="NCBI Taxonomy" id="2649997"/>
    <lineage>
        <taxon>Eukaryota</taxon>
        <taxon>Viridiplantae</taxon>
        <taxon>Chlorophyta</taxon>
        <taxon>core chlorophytes</taxon>
        <taxon>Trebouxiophyceae</taxon>
        <taxon>Chlorellales</taxon>
        <taxon>Chlorellaceae</taxon>
        <taxon>Chlorella clade</taxon>
        <taxon>Chlorella</taxon>
    </lineage>
</organism>
<evidence type="ECO:0008006" key="3">
    <source>
        <dbReference type="Google" id="ProtNLM"/>
    </source>
</evidence>
<proteinExistence type="predicted"/>
<dbReference type="EMBL" id="JADXDR010000165">
    <property type="protein sequence ID" value="KAI7837083.1"/>
    <property type="molecule type" value="Genomic_DNA"/>
</dbReference>
<accession>A0AAD5DIQ7</accession>
<dbReference type="Proteomes" id="UP001205105">
    <property type="component" value="Unassembled WGS sequence"/>
</dbReference>
<sequence length="199" mass="21601">MCGKSAVTAVQALLGGPSLRVSQQRLEHLEFVARHKRRALGSLLCQTTTMFDRNLETTVDILAPAEVVWAVLTDTAAWPEWNPILKCEGRFEQGQRLEVTAHLPGRSPQTFKPTVLTVEPNAELAWRGSAAIPGLFAGRHYFRLEPEGAGACRLVHGEDFSGLLVPFFGGILADTEKGFHAMNAALKARAEARAGGAQE</sequence>
<dbReference type="SUPFAM" id="SSF55961">
    <property type="entry name" value="Bet v1-like"/>
    <property type="match status" value="1"/>
</dbReference>
<dbReference type="CDD" id="cd07822">
    <property type="entry name" value="SRPBCC_4"/>
    <property type="match status" value="1"/>
</dbReference>
<keyword evidence="2" id="KW-1185">Reference proteome</keyword>
<dbReference type="InterPro" id="IPR019587">
    <property type="entry name" value="Polyketide_cyclase/dehydratase"/>
</dbReference>
<dbReference type="PANTHER" id="PTHR36166:SF1">
    <property type="entry name" value="SRPBCC DOMAIN-CONTAINING PROTEIN"/>
    <property type="match status" value="1"/>
</dbReference>
<dbReference type="Gene3D" id="3.30.530.20">
    <property type="match status" value="1"/>
</dbReference>
<name>A0AAD5DIQ7_9CHLO</name>
<comment type="caution">
    <text evidence="1">The sequence shown here is derived from an EMBL/GenBank/DDBJ whole genome shotgun (WGS) entry which is preliminary data.</text>
</comment>
<dbReference type="PANTHER" id="PTHR36166">
    <property type="entry name" value="CHROMOSOME 9, WHOLE GENOME SHOTGUN SEQUENCE"/>
    <property type="match status" value="1"/>
</dbReference>
<evidence type="ECO:0000313" key="1">
    <source>
        <dbReference type="EMBL" id="KAI7837083.1"/>
    </source>
</evidence>
<dbReference type="InterPro" id="IPR023393">
    <property type="entry name" value="START-like_dom_sf"/>
</dbReference>